<dbReference type="Pfam" id="PF05241">
    <property type="entry name" value="EBP"/>
    <property type="match status" value="1"/>
</dbReference>
<evidence type="ECO:0000256" key="5">
    <source>
        <dbReference type="SAM" id="Phobius"/>
    </source>
</evidence>
<accession>A0ABT3T857</accession>
<feature type="transmembrane region" description="Helical" evidence="5">
    <location>
        <begin position="67"/>
        <end position="87"/>
    </location>
</feature>
<feature type="transmembrane region" description="Helical" evidence="5">
    <location>
        <begin position="128"/>
        <end position="151"/>
    </location>
</feature>
<keyword evidence="2 5" id="KW-0812">Transmembrane</keyword>
<evidence type="ECO:0000256" key="2">
    <source>
        <dbReference type="ARBA" id="ARBA00022692"/>
    </source>
</evidence>
<evidence type="ECO:0000313" key="8">
    <source>
        <dbReference type="Proteomes" id="UP001143304"/>
    </source>
</evidence>
<gene>
    <name evidence="7" type="ORF">EYC82_09930</name>
</gene>
<keyword evidence="4 5" id="KW-0472">Membrane</keyword>
<dbReference type="PROSITE" id="PS51751">
    <property type="entry name" value="EXPERA"/>
    <property type="match status" value="1"/>
</dbReference>
<organism evidence="7 8">
    <name type="scientific">Candidatus Marimicrobium litorale</name>
    <dbReference type="NCBI Taxonomy" id="2518991"/>
    <lineage>
        <taxon>Bacteria</taxon>
        <taxon>Pseudomonadati</taxon>
        <taxon>Pseudomonadota</taxon>
        <taxon>Gammaproteobacteria</taxon>
        <taxon>Cellvibrionales</taxon>
        <taxon>Halieaceae</taxon>
        <taxon>Marimicrobium</taxon>
    </lineage>
</organism>
<evidence type="ECO:0000313" key="7">
    <source>
        <dbReference type="EMBL" id="MCX2977672.1"/>
    </source>
</evidence>
<dbReference type="RefSeq" id="WP_279249382.1">
    <property type="nucleotide sequence ID" value="NZ_SHNO01000001.1"/>
</dbReference>
<feature type="transmembrane region" description="Helical" evidence="5">
    <location>
        <begin position="99"/>
        <end position="116"/>
    </location>
</feature>
<proteinExistence type="predicted"/>
<sequence>MKPFLYRPLDCALVAFFSITVLYGLLFSLPEGLGVPVAQDSPWPPLRALHGWAVAEEPAHLDPPPNLVAALLFDGFFQAPALLFIIYGLIQLRPWVRPLGLVYSGAAVTNMFFYFTQTFLGPHPPPNLAYYLAFNLPWLLAPVVLALRLLLAKDMPASGR</sequence>
<evidence type="ECO:0000259" key="6">
    <source>
        <dbReference type="PROSITE" id="PS51751"/>
    </source>
</evidence>
<dbReference type="InterPro" id="IPR033118">
    <property type="entry name" value="EXPERA"/>
</dbReference>
<evidence type="ECO:0000256" key="4">
    <source>
        <dbReference type="ARBA" id="ARBA00023136"/>
    </source>
</evidence>
<evidence type="ECO:0000256" key="1">
    <source>
        <dbReference type="ARBA" id="ARBA00004141"/>
    </source>
</evidence>
<comment type="subcellular location">
    <subcellularLocation>
        <location evidence="1">Membrane</location>
        <topology evidence="1">Multi-pass membrane protein</topology>
    </subcellularLocation>
</comment>
<reference evidence="7" key="1">
    <citation type="submission" date="2019-02" db="EMBL/GenBank/DDBJ databases">
        <authorList>
            <person name="Li S.-H."/>
        </authorList>
    </citation>
    <scope>NUCLEOTIDE SEQUENCE</scope>
    <source>
        <strain evidence="7">IMCC11814</strain>
    </source>
</reference>
<keyword evidence="3 5" id="KW-1133">Transmembrane helix</keyword>
<feature type="domain" description="EXPERA" evidence="6">
    <location>
        <begin position="9"/>
        <end position="146"/>
    </location>
</feature>
<feature type="transmembrane region" description="Helical" evidence="5">
    <location>
        <begin position="12"/>
        <end position="29"/>
    </location>
</feature>
<dbReference type="Proteomes" id="UP001143304">
    <property type="component" value="Unassembled WGS sequence"/>
</dbReference>
<name>A0ABT3T857_9GAMM</name>
<comment type="caution">
    <text evidence="7">The sequence shown here is derived from an EMBL/GenBank/DDBJ whole genome shotgun (WGS) entry which is preliminary data.</text>
</comment>
<keyword evidence="8" id="KW-1185">Reference proteome</keyword>
<evidence type="ECO:0000256" key="3">
    <source>
        <dbReference type="ARBA" id="ARBA00022989"/>
    </source>
</evidence>
<dbReference type="EMBL" id="SHNO01000001">
    <property type="protein sequence ID" value="MCX2977672.1"/>
    <property type="molecule type" value="Genomic_DNA"/>
</dbReference>
<protein>
    <submittedName>
        <fullName evidence="7">DUF2781 domain-containing protein</fullName>
    </submittedName>
</protein>